<feature type="transmembrane region" description="Helical" evidence="6">
    <location>
        <begin position="198"/>
        <end position="220"/>
    </location>
</feature>
<dbReference type="InterPro" id="IPR052337">
    <property type="entry name" value="SAT4-like"/>
</dbReference>
<reference evidence="8" key="1">
    <citation type="journal article" date="2020" name="Stud. Mycol.">
        <title>101 Dothideomycetes genomes: a test case for predicting lifestyles and emergence of pathogens.</title>
        <authorList>
            <person name="Haridas S."/>
            <person name="Albert R."/>
            <person name="Binder M."/>
            <person name="Bloem J."/>
            <person name="Labutti K."/>
            <person name="Salamov A."/>
            <person name="Andreopoulos B."/>
            <person name="Baker S."/>
            <person name="Barry K."/>
            <person name="Bills G."/>
            <person name="Bluhm B."/>
            <person name="Cannon C."/>
            <person name="Castanera R."/>
            <person name="Culley D."/>
            <person name="Daum C."/>
            <person name="Ezra D."/>
            <person name="Gonzalez J."/>
            <person name="Henrissat B."/>
            <person name="Kuo A."/>
            <person name="Liang C."/>
            <person name="Lipzen A."/>
            <person name="Lutzoni F."/>
            <person name="Magnuson J."/>
            <person name="Mondo S."/>
            <person name="Nolan M."/>
            <person name="Ohm R."/>
            <person name="Pangilinan J."/>
            <person name="Park H.-J."/>
            <person name="Ramirez L."/>
            <person name="Alfaro M."/>
            <person name="Sun H."/>
            <person name="Tritt A."/>
            <person name="Yoshinaga Y."/>
            <person name="Zwiers L.-H."/>
            <person name="Turgeon B."/>
            <person name="Goodwin S."/>
            <person name="Spatafora J."/>
            <person name="Crous P."/>
            <person name="Grigoriev I."/>
        </authorList>
    </citation>
    <scope>NUCLEOTIDE SEQUENCE</scope>
    <source>
        <strain evidence="8">CBS 130266</strain>
    </source>
</reference>
<dbReference type="OrthoDB" id="4525788at2759"/>
<protein>
    <recommendedName>
        <fullName evidence="7">Rhodopsin domain-containing protein</fullName>
    </recommendedName>
</protein>
<evidence type="ECO:0000259" key="7">
    <source>
        <dbReference type="Pfam" id="PF20684"/>
    </source>
</evidence>
<keyword evidence="3 6" id="KW-1133">Transmembrane helix</keyword>
<dbReference type="GO" id="GO:0016020">
    <property type="term" value="C:membrane"/>
    <property type="evidence" value="ECO:0007669"/>
    <property type="project" value="UniProtKB-SubCell"/>
</dbReference>
<keyword evidence="9" id="KW-1185">Reference proteome</keyword>
<evidence type="ECO:0000256" key="4">
    <source>
        <dbReference type="ARBA" id="ARBA00023136"/>
    </source>
</evidence>
<keyword evidence="4 6" id="KW-0472">Membrane</keyword>
<dbReference type="EMBL" id="MU007059">
    <property type="protein sequence ID" value="KAF2427553.1"/>
    <property type="molecule type" value="Genomic_DNA"/>
</dbReference>
<evidence type="ECO:0000313" key="9">
    <source>
        <dbReference type="Proteomes" id="UP000800235"/>
    </source>
</evidence>
<sequence length="246" mass="27743">MSSTPPPKTVTAYKIPLSIIQEWPPQDTINPSRVRWVTYYFAGLHAAATAVVFIRIWTRVRKRAGGFGVDDMLIIVAWFLATVMTGIAIYGIVGIGMDKHVWDTPKQSAVLGGLIAWILEQLFLASLCLTKISVLLFFRRLIDRSYSPWITIGVKYHCADRNIVDVLVGALSVFSDLYSMVIPVYIVSKVKIERKQKMVLYAVFCCGLMVIGAGGARTYYLHKVNTSQMRDLTRKLFIRQPGQTEY</sequence>
<comment type="similarity">
    <text evidence="5">Belongs to the SAT4 family.</text>
</comment>
<evidence type="ECO:0000256" key="5">
    <source>
        <dbReference type="ARBA" id="ARBA00038359"/>
    </source>
</evidence>
<comment type="caution">
    <text evidence="8">The sequence shown here is derived from an EMBL/GenBank/DDBJ whole genome shotgun (WGS) entry which is preliminary data.</text>
</comment>
<organism evidence="8 9">
    <name type="scientific">Tothia fuscella</name>
    <dbReference type="NCBI Taxonomy" id="1048955"/>
    <lineage>
        <taxon>Eukaryota</taxon>
        <taxon>Fungi</taxon>
        <taxon>Dikarya</taxon>
        <taxon>Ascomycota</taxon>
        <taxon>Pezizomycotina</taxon>
        <taxon>Dothideomycetes</taxon>
        <taxon>Pleosporomycetidae</taxon>
        <taxon>Venturiales</taxon>
        <taxon>Cylindrosympodiaceae</taxon>
        <taxon>Tothia</taxon>
    </lineage>
</organism>
<dbReference type="AlphaFoldDB" id="A0A9P4TWT4"/>
<keyword evidence="2 6" id="KW-0812">Transmembrane</keyword>
<evidence type="ECO:0000256" key="3">
    <source>
        <dbReference type="ARBA" id="ARBA00022989"/>
    </source>
</evidence>
<feature type="transmembrane region" description="Helical" evidence="6">
    <location>
        <begin position="39"/>
        <end position="60"/>
    </location>
</feature>
<proteinExistence type="inferred from homology"/>
<feature type="transmembrane region" description="Helical" evidence="6">
    <location>
        <begin position="163"/>
        <end position="186"/>
    </location>
</feature>
<accession>A0A9P4TWT4</accession>
<evidence type="ECO:0000256" key="1">
    <source>
        <dbReference type="ARBA" id="ARBA00004141"/>
    </source>
</evidence>
<comment type="subcellular location">
    <subcellularLocation>
        <location evidence="1">Membrane</location>
        <topology evidence="1">Multi-pass membrane protein</topology>
    </subcellularLocation>
</comment>
<dbReference type="Pfam" id="PF20684">
    <property type="entry name" value="Fung_rhodopsin"/>
    <property type="match status" value="1"/>
</dbReference>
<evidence type="ECO:0000256" key="6">
    <source>
        <dbReference type="SAM" id="Phobius"/>
    </source>
</evidence>
<dbReference type="PANTHER" id="PTHR33048:SF47">
    <property type="entry name" value="INTEGRAL MEMBRANE PROTEIN-RELATED"/>
    <property type="match status" value="1"/>
</dbReference>
<feature type="transmembrane region" description="Helical" evidence="6">
    <location>
        <begin position="115"/>
        <end position="138"/>
    </location>
</feature>
<name>A0A9P4TWT4_9PEZI</name>
<feature type="transmembrane region" description="Helical" evidence="6">
    <location>
        <begin position="72"/>
        <end position="95"/>
    </location>
</feature>
<evidence type="ECO:0000313" key="8">
    <source>
        <dbReference type="EMBL" id="KAF2427553.1"/>
    </source>
</evidence>
<gene>
    <name evidence="8" type="ORF">EJ08DRAFT_637272</name>
</gene>
<dbReference type="PANTHER" id="PTHR33048">
    <property type="entry name" value="PTH11-LIKE INTEGRAL MEMBRANE PROTEIN (AFU_ORTHOLOGUE AFUA_5G11245)"/>
    <property type="match status" value="1"/>
</dbReference>
<feature type="domain" description="Rhodopsin" evidence="7">
    <location>
        <begin position="54"/>
        <end position="149"/>
    </location>
</feature>
<dbReference type="Proteomes" id="UP000800235">
    <property type="component" value="Unassembled WGS sequence"/>
</dbReference>
<evidence type="ECO:0000256" key="2">
    <source>
        <dbReference type="ARBA" id="ARBA00022692"/>
    </source>
</evidence>
<dbReference type="InterPro" id="IPR049326">
    <property type="entry name" value="Rhodopsin_dom_fungi"/>
</dbReference>